<dbReference type="InterPro" id="IPR003846">
    <property type="entry name" value="SelO"/>
</dbReference>
<dbReference type="AlphaFoldDB" id="A0A8H7ZT55"/>
<dbReference type="Proteomes" id="UP000673691">
    <property type="component" value="Unassembled WGS sequence"/>
</dbReference>
<sequence length="76" mass="8782">WIRFGTFELFHYRGEHDIVKNLADFVIKHHYPELDGPHVDAFGHNKYARFFLEVTKRTAETIAGWQAIGTVKSHGG</sequence>
<keyword evidence="11" id="KW-1185">Reference proteome</keyword>
<keyword evidence="7" id="KW-0067">ATP-binding</keyword>
<evidence type="ECO:0000256" key="5">
    <source>
        <dbReference type="ARBA" id="ARBA00022723"/>
    </source>
</evidence>
<evidence type="ECO:0000256" key="3">
    <source>
        <dbReference type="ARBA" id="ARBA00022679"/>
    </source>
</evidence>
<evidence type="ECO:0000313" key="10">
    <source>
        <dbReference type="EMBL" id="KAG5458760.1"/>
    </source>
</evidence>
<organism evidence="10 11">
    <name type="scientific">Olpidium bornovanus</name>
    <dbReference type="NCBI Taxonomy" id="278681"/>
    <lineage>
        <taxon>Eukaryota</taxon>
        <taxon>Fungi</taxon>
        <taxon>Fungi incertae sedis</taxon>
        <taxon>Olpidiomycota</taxon>
        <taxon>Olpidiomycotina</taxon>
        <taxon>Olpidiomycetes</taxon>
        <taxon>Olpidiales</taxon>
        <taxon>Olpidiaceae</taxon>
        <taxon>Olpidium</taxon>
    </lineage>
</organism>
<accession>A0A8H7ZT55</accession>
<dbReference type="OrthoDB" id="10254721at2759"/>
<keyword evidence="8" id="KW-0460">Magnesium</keyword>
<dbReference type="GO" id="GO:0070733">
    <property type="term" value="F:AMPylase activity"/>
    <property type="evidence" value="ECO:0007669"/>
    <property type="project" value="TreeGrafter"/>
</dbReference>
<name>A0A8H7ZT55_9FUNG</name>
<dbReference type="GO" id="GO:0005524">
    <property type="term" value="F:ATP binding"/>
    <property type="evidence" value="ECO:0007669"/>
    <property type="project" value="UniProtKB-KW"/>
</dbReference>
<gene>
    <name evidence="10" type="ORF">BJ554DRAFT_956</name>
</gene>
<dbReference type="PANTHER" id="PTHR32057">
    <property type="entry name" value="PROTEIN ADENYLYLTRANSFERASE SELO, MITOCHONDRIAL"/>
    <property type="match status" value="1"/>
</dbReference>
<proteinExistence type="inferred from homology"/>
<evidence type="ECO:0000256" key="4">
    <source>
        <dbReference type="ARBA" id="ARBA00022695"/>
    </source>
</evidence>
<comment type="caution">
    <text evidence="10">The sequence shown here is derived from an EMBL/GenBank/DDBJ whole genome shotgun (WGS) entry which is preliminary data.</text>
</comment>
<evidence type="ECO:0000256" key="1">
    <source>
        <dbReference type="ARBA" id="ARBA00001946"/>
    </source>
</evidence>
<comment type="cofactor">
    <cofactor evidence="1">
        <name>Mg(2+)</name>
        <dbReference type="ChEBI" id="CHEBI:18420"/>
    </cofactor>
</comment>
<keyword evidence="5" id="KW-0479">Metal-binding</keyword>
<dbReference type="PANTHER" id="PTHR32057:SF14">
    <property type="entry name" value="PROTEIN ADENYLYLTRANSFERASE SELO, MITOCHONDRIAL"/>
    <property type="match status" value="1"/>
</dbReference>
<comment type="similarity">
    <text evidence="2">Belongs to the SELO family.</text>
</comment>
<keyword evidence="4" id="KW-0548">Nucleotidyltransferase</keyword>
<dbReference type="GO" id="GO:0005739">
    <property type="term" value="C:mitochondrion"/>
    <property type="evidence" value="ECO:0007669"/>
    <property type="project" value="TreeGrafter"/>
</dbReference>
<evidence type="ECO:0000256" key="6">
    <source>
        <dbReference type="ARBA" id="ARBA00022741"/>
    </source>
</evidence>
<feature type="non-terminal residue" evidence="10">
    <location>
        <position position="1"/>
    </location>
</feature>
<dbReference type="GO" id="GO:0046872">
    <property type="term" value="F:metal ion binding"/>
    <property type="evidence" value="ECO:0007669"/>
    <property type="project" value="UniProtKB-KW"/>
</dbReference>
<evidence type="ECO:0000256" key="9">
    <source>
        <dbReference type="ARBA" id="ARBA00031547"/>
    </source>
</evidence>
<keyword evidence="6" id="KW-0547">Nucleotide-binding</keyword>
<keyword evidence="3" id="KW-0808">Transferase</keyword>
<protein>
    <recommendedName>
        <fullName evidence="9">Selenoprotein O</fullName>
    </recommendedName>
</protein>
<dbReference type="Pfam" id="PF02696">
    <property type="entry name" value="SelO"/>
    <property type="match status" value="1"/>
</dbReference>
<evidence type="ECO:0000313" key="11">
    <source>
        <dbReference type="Proteomes" id="UP000673691"/>
    </source>
</evidence>
<evidence type="ECO:0000256" key="2">
    <source>
        <dbReference type="ARBA" id="ARBA00009747"/>
    </source>
</evidence>
<evidence type="ECO:0000256" key="8">
    <source>
        <dbReference type="ARBA" id="ARBA00022842"/>
    </source>
</evidence>
<dbReference type="EMBL" id="JAEFCI010007956">
    <property type="protein sequence ID" value="KAG5458760.1"/>
    <property type="molecule type" value="Genomic_DNA"/>
</dbReference>
<evidence type="ECO:0000256" key="7">
    <source>
        <dbReference type="ARBA" id="ARBA00022840"/>
    </source>
</evidence>
<reference evidence="10 11" key="1">
    <citation type="journal article" name="Sci. Rep.">
        <title>Genome-scale phylogenetic analyses confirm Olpidium as the closest living zoosporic fungus to the non-flagellated, terrestrial fungi.</title>
        <authorList>
            <person name="Chang Y."/>
            <person name="Rochon D."/>
            <person name="Sekimoto S."/>
            <person name="Wang Y."/>
            <person name="Chovatia M."/>
            <person name="Sandor L."/>
            <person name="Salamov A."/>
            <person name="Grigoriev I.V."/>
            <person name="Stajich J.E."/>
            <person name="Spatafora J.W."/>
        </authorList>
    </citation>
    <scope>NUCLEOTIDE SEQUENCE [LARGE SCALE GENOMIC DNA]</scope>
    <source>
        <strain evidence="10">S191</strain>
    </source>
</reference>